<feature type="domain" description="AB hydrolase-1" evidence="1">
    <location>
        <begin position="24"/>
        <end position="265"/>
    </location>
</feature>
<protein>
    <submittedName>
        <fullName evidence="2">Alpha/beta hydrolase</fullName>
    </submittedName>
</protein>
<evidence type="ECO:0000313" key="2">
    <source>
        <dbReference type="EMBL" id="OMF51864.1"/>
    </source>
</evidence>
<dbReference type="InterPro" id="IPR000073">
    <property type="entry name" value="AB_hydrolase_1"/>
</dbReference>
<comment type="caution">
    <text evidence="2">The sequence shown here is derived from an EMBL/GenBank/DDBJ whole genome shotgun (WGS) entry which is preliminary data.</text>
</comment>
<dbReference type="PANTHER" id="PTHR43433:SF5">
    <property type="entry name" value="AB HYDROLASE-1 DOMAIN-CONTAINING PROTEIN"/>
    <property type="match status" value="1"/>
</dbReference>
<evidence type="ECO:0000313" key="3">
    <source>
        <dbReference type="Proteomes" id="UP000187172"/>
    </source>
</evidence>
<dbReference type="Pfam" id="PF00561">
    <property type="entry name" value="Abhydrolase_1"/>
    <property type="match status" value="1"/>
</dbReference>
<keyword evidence="3" id="KW-1185">Reference proteome</keyword>
<dbReference type="AlphaFoldDB" id="A0A1R1EJ59"/>
<dbReference type="PRINTS" id="PR00111">
    <property type="entry name" value="ABHYDROLASE"/>
</dbReference>
<dbReference type="InterPro" id="IPR029058">
    <property type="entry name" value="AB_hydrolase_fold"/>
</dbReference>
<keyword evidence="2" id="KW-0378">Hydrolase</keyword>
<dbReference type="Proteomes" id="UP000187172">
    <property type="component" value="Unassembled WGS sequence"/>
</dbReference>
<proteinExistence type="predicted"/>
<dbReference type="GO" id="GO:0046503">
    <property type="term" value="P:glycerolipid catabolic process"/>
    <property type="evidence" value="ECO:0007669"/>
    <property type="project" value="TreeGrafter"/>
</dbReference>
<dbReference type="PANTHER" id="PTHR43433">
    <property type="entry name" value="HYDROLASE, ALPHA/BETA FOLD FAMILY PROTEIN"/>
    <property type="match status" value="1"/>
</dbReference>
<gene>
    <name evidence="2" type="ORF">BK138_23780</name>
</gene>
<reference evidence="2 3" key="1">
    <citation type="submission" date="2016-11" db="EMBL/GenBank/DDBJ databases">
        <title>Paenibacillus species isolates.</title>
        <authorList>
            <person name="Beno S.M."/>
        </authorList>
    </citation>
    <scope>NUCLEOTIDE SEQUENCE [LARGE SCALE GENOMIC DNA]</scope>
    <source>
        <strain evidence="2 3">FSL R5-0378</strain>
    </source>
</reference>
<evidence type="ECO:0000259" key="1">
    <source>
        <dbReference type="Pfam" id="PF00561"/>
    </source>
</evidence>
<dbReference type="SUPFAM" id="SSF53474">
    <property type="entry name" value="alpha/beta-Hydrolases"/>
    <property type="match status" value="1"/>
</dbReference>
<dbReference type="InterPro" id="IPR050471">
    <property type="entry name" value="AB_hydrolase"/>
</dbReference>
<dbReference type="EMBL" id="MRTP01000008">
    <property type="protein sequence ID" value="OMF51864.1"/>
    <property type="molecule type" value="Genomic_DNA"/>
</dbReference>
<dbReference type="Gene3D" id="3.40.50.1820">
    <property type="entry name" value="alpha/beta hydrolase"/>
    <property type="match status" value="1"/>
</dbReference>
<dbReference type="RefSeq" id="WP_076173290.1">
    <property type="nucleotide sequence ID" value="NZ_MRTP01000008.1"/>
</dbReference>
<sequence>MTEQLIKVDGIELCTESFGRKEDPAILLIMGATASMIWWEDEFCQRLADAGRFVIRYDNRDVGQSMNDEPGNPQYGLEDMADDAIRVLDAYGISRAHVAGMSLGGLLTLMATVKYPERVLSNTLIMTSSFRDPSLPEMEEKVAAFFASADQVNWENEQAILDFSVQKWNLLRGSKHAPDEDKVRRLAARELHRTRNWAASMFNHGLLAGGEELIAGVPDIRVPALVIHGTEDPIIPYAHGESLAREIPGARLLTLEGTGHELHEDDWDAILDAIIRHTDGVQKSESRSVK</sequence>
<accession>A0A1R1EJ59</accession>
<dbReference type="GO" id="GO:0004806">
    <property type="term" value="F:triacylglycerol lipase activity"/>
    <property type="evidence" value="ECO:0007669"/>
    <property type="project" value="TreeGrafter"/>
</dbReference>
<dbReference type="STRING" id="297318.BK138_23780"/>
<organism evidence="2 3">
    <name type="scientific">Paenibacillus rhizosphaerae</name>
    <dbReference type="NCBI Taxonomy" id="297318"/>
    <lineage>
        <taxon>Bacteria</taxon>
        <taxon>Bacillati</taxon>
        <taxon>Bacillota</taxon>
        <taxon>Bacilli</taxon>
        <taxon>Bacillales</taxon>
        <taxon>Paenibacillaceae</taxon>
        <taxon>Paenibacillus</taxon>
    </lineage>
</organism>
<name>A0A1R1EJ59_9BACL</name>